<dbReference type="PROSITE" id="PS50887">
    <property type="entry name" value="GGDEF"/>
    <property type="match status" value="1"/>
</dbReference>
<dbReference type="OrthoDB" id="9809908at2"/>
<dbReference type="PANTHER" id="PTHR34220">
    <property type="entry name" value="SENSOR HISTIDINE KINASE YPDA"/>
    <property type="match status" value="1"/>
</dbReference>
<keyword evidence="1" id="KW-0472">Membrane</keyword>
<dbReference type="InterPro" id="IPR050640">
    <property type="entry name" value="Bact_2-comp_sensor_kinase"/>
</dbReference>
<proteinExistence type="predicted"/>
<feature type="transmembrane region" description="Helical" evidence="1">
    <location>
        <begin position="19"/>
        <end position="39"/>
    </location>
</feature>
<dbReference type="STRING" id="550983.A4R26_18950"/>
<dbReference type="AlphaFoldDB" id="A0A1V9FTI5"/>
<feature type="domain" description="GGDEF" evidence="2">
    <location>
        <begin position="284"/>
        <end position="351"/>
    </location>
</feature>
<keyword evidence="1" id="KW-1133">Transmembrane helix</keyword>
<organism evidence="3 4">
    <name type="scientific">Niastella populi</name>
    <dbReference type="NCBI Taxonomy" id="550983"/>
    <lineage>
        <taxon>Bacteria</taxon>
        <taxon>Pseudomonadati</taxon>
        <taxon>Bacteroidota</taxon>
        <taxon>Chitinophagia</taxon>
        <taxon>Chitinophagales</taxon>
        <taxon>Chitinophagaceae</taxon>
        <taxon>Niastella</taxon>
    </lineage>
</organism>
<keyword evidence="4" id="KW-1185">Reference proteome</keyword>
<dbReference type="GO" id="GO:0000155">
    <property type="term" value="F:phosphorelay sensor kinase activity"/>
    <property type="evidence" value="ECO:0007669"/>
    <property type="project" value="InterPro"/>
</dbReference>
<protein>
    <recommendedName>
        <fullName evidence="2">GGDEF domain-containing protein</fullName>
    </recommendedName>
</protein>
<keyword evidence="1" id="KW-0812">Transmembrane</keyword>
<dbReference type="EMBL" id="LWBP01000134">
    <property type="protein sequence ID" value="OQP61640.1"/>
    <property type="molecule type" value="Genomic_DNA"/>
</dbReference>
<feature type="transmembrane region" description="Helical" evidence="1">
    <location>
        <begin position="115"/>
        <end position="138"/>
    </location>
</feature>
<dbReference type="InterPro" id="IPR000160">
    <property type="entry name" value="GGDEF_dom"/>
</dbReference>
<dbReference type="PANTHER" id="PTHR34220:SF7">
    <property type="entry name" value="SENSOR HISTIDINE KINASE YPDA"/>
    <property type="match status" value="1"/>
</dbReference>
<feature type="transmembrane region" description="Helical" evidence="1">
    <location>
        <begin position="87"/>
        <end position="109"/>
    </location>
</feature>
<reference evidence="4" key="1">
    <citation type="submission" date="2016-04" db="EMBL/GenBank/DDBJ databases">
        <authorList>
            <person name="Chen L."/>
            <person name="Zhuang W."/>
            <person name="Wang G."/>
        </authorList>
    </citation>
    <scope>NUCLEOTIDE SEQUENCE [LARGE SCALE GENOMIC DNA]</scope>
    <source>
        <strain evidence="4">208</strain>
    </source>
</reference>
<name>A0A1V9FTI5_9BACT</name>
<evidence type="ECO:0000256" key="1">
    <source>
        <dbReference type="SAM" id="Phobius"/>
    </source>
</evidence>
<dbReference type="Pfam" id="PF06580">
    <property type="entry name" value="His_kinase"/>
    <property type="match status" value="1"/>
</dbReference>
<dbReference type="InterPro" id="IPR010559">
    <property type="entry name" value="Sig_transdc_His_kin_internal"/>
</dbReference>
<accession>A0A1V9FTI5</accession>
<dbReference type="Proteomes" id="UP000192276">
    <property type="component" value="Unassembled WGS sequence"/>
</dbReference>
<comment type="caution">
    <text evidence="3">The sequence shown here is derived from an EMBL/GenBank/DDBJ whole genome shotgun (WGS) entry which is preliminary data.</text>
</comment>
<evidence type="ECO:0000313" key="4">
    <source>
        <dbReference type="Proteomes" id="UP000192276"/>
    </source>
</evidence>
<evidence type="ECO:0000259" key="2">
    <source>
        <dbReference type="PROSITE" id="PS50887"/>
    </source>
</evidence>
<dbReference type="RefSeq" id="WP_081164144.1">
    <property type="nucleotide sequence ID" value="NZ_LWBP01000134.1"/>
</dbReference>
<feature type="transmembrane region" description="Helical" evidence="1">
    <location>
        <begin position="45"/>
        <end position="66"/>
    </location>
</feature>
<dbReference type="GO" id="GO:0016020">
    <property type="term" value="C:membrane"/>
    <property type="evidence" value="ECO:0007669"/>
    <property type="project" value="InterPro"/>
</dbReference>
<gene>
    <name evidence="3" type="ORF">A4R26_18950</name>
</gene>
<sequence length="351" mass="39714">MEVFAGDIKPLTYSRKERVIAIILLPPLAVLLNFIIFGTQYFSSLGYFIISTGITLGVIALVYVCCGMVGVSLRNRFPKYGQTFRRITIGLGIYIALTIAALSILFWGYDYTGFMGYQISLTTYGLTLIAGAFGNLLATSLNEGAAFFERWREVVDEAEQLKKENLQSQLEGLKGQVNPHFLFNSLNSLSSLISDDPEKAEKFLDEMSKVYRYLLRTNEDGLTTLQAEMDFIYSYFHLLKTRYGDGLEMKATIEDRFLCYMIPPLTLQMLVENAVKHNMILKDNPLQILLLTTNSGKLIVSNNLQRKDRMVSSNKVGLSNIVKKYRLMKQEEISVRDDGKEFAVVVPLIHP</sequence>
<evidence type="ECO:0000313" key="3">
    <source>
        <dbReference type="EMBL" id="OQP61640.1"/>
    </source>
</evidence>